<evidence type="ECO:0000256" key="1">
    <source>
        <dbReference type="SAM" id="MobiDB-lite"/>
    </source>
</evidence>
<gene>
    <name evidence="2" type="ORF">L1049_008032</name>
</gene>
<dbReference type="AlphaFoldDB" id="A0AAP0X4A6"/>
<organism evidence="2 3">
    <name type="scientific">Liquidambar formosana</name>
    <name type="common">Formosan gum</name>
    <dbReference type="NCBI Taxonomy" id="63359"/>
    <lineage>
        <taxon>Eukaryota</taxon>
        <taxon>Viridiplantae</taxon>
        <taxon>Streptophyta</taxon>
        <taxon>Embryophyta</taxon>
        <taxon>Tracheophyta</taxon>
        <taxon>Spermatophyta</taxon>
        <taxon>Magnoliopsida</taxon>
        <taxon>eudicotyledons</taxon>
        <taxon>Gunneridae</taxon>
        <taxon>Pentapetalae</taxon>
        <taxon>Saxifragales</taxon>
        <taxon>Altingiaceae</taxon>
        <taxon>Liquidambar</taxon>
    </lineage>
</organism>
<comment type="caution">
    <text evidence="2">The sequence shown here is derived from an EMBL/GenBank/DDBJ whole genome shotgun (WGS) entry which is preliminary data.</text>
</comment>
<keyword evidence="3" id="KW-1185">Reference proteome</keyword>
<evidence type="ECO:0000313" key="2">
    <source>
        <dbReference type="EMBL" id="KAK9289871.1"/>
    </source>
</evidence>
<sequence length="110" mass="12333">MYLHKYLTAPAKVEEEPVKEESKFKPFSGGARRLDGKHVTELAAPVVKEDQLIAADRTSSGSKRPRRLVVGSNDPKKSTKLSKKDVKGETLKKEEQKFQPFTGKKYTLMG</sequence>
<dbReference type="EMBL" id="JBBPBK010000002">
    <property type="protein sequence ID" value="KAK9289871.1"/>
    <property type="molecule type" value="Genomic_DNA"/>
</dbReference>
<reference evidence="2 3" key="1">
    <citation type="journal article" date="2024" name="Plant J.">
        <title>Genome sequences and population genomics reveal climatic adaptation and genomic divergence between two closely related sweetgum species.</title>
        <authorList>
            <person name="Xu W.Q."/>
            <person name="Ren C.Q."/>
            <person name="Zhang X.Y."/>
            <person name="Comes H.P."/>
            <person name="Liu X.H."/>
            <person name="Li Y.G."/>
            <person name="Kettle C.J."/>
            <person name="Jalonen R."/>
            <person name="Gaisberger H."/>
            <person name="Ma Y.Z."/>
            <person name="Qiu Y.X."/>
        </authorList>
    </citation>
    <scope>NUCLEOTIDE SEQUENCE [LARGE SCALE GENOMIC DNA]</scope>
    <source>
        <strain evidence="2">Hangzhou</strain>
    </source>
</reference>
<dbReference type="Proteomes" id="UP001415857">
    <property type="component" value="Unassembled WGS sequence"/>
</dbReference>
<protein>
    <submittedName>
        <fullName evidence="2">Uncharacterized protein</fullName>
    </submittedName>
</protein>
<feature type="region of interest" description="Disordered" evidence="1">
    <location>
        <begin position="50"/>
        <end position="94"/>
    </location>
</feature>
<evidence type="ECO:0000313" key="3">
    <source>
        <dbReference type="Proteomes" id="UP001415857"/>
    </source>
</evidence>
<name>A0AAP0X4A6_LIQFO</name>
<proteinExistence type="predicted"/>
<accession>A0AAP0X4A6</accession>
<feature type="compositionally biased region" description="Basic and acidic residues" evidence="1">
    <location>
        <begin position="74"/>
        <end position="94"/>
    </location>
</feature>